<reference evidence="1" key="1">
    <citation type="submission" date="2020-06" db="EMBL/GenBank/DDBJ databases">
        <authorList>
            <person name="Li T."/>
            <person name="Hu X."/>
            <person name="Zhang T."/>
            <person name="Song X."/>
            <person name="Zhang H."/>
            <person name="Dai N."/>
            <person name="Sheng W."/>
            <person name="Hou X."/>
            <person name="Wei L."/>
        </authorList>
    </citation>
    <scope>NUCLEOTIDE SEQUENCE</scope>
    <source>
        <strain evidence="1">G02</strain>
        <tissue evidence="1">Leaf</tissue>
    </source>
</reference>
<sequence>MAILGIRRHWQGPWDELSFLFNNLPILEMAQPEVGSSGWKSTTRRLVSGAPPTALEYPKN</sequence>
<dbReference type="AlphaFoldDB" id="A0AAW2K684"/>
<comment type="caution">
    <text evidence="1">The sequence shown here is derived from an EMBL/GenBank/DDBJ whole genome shotgun (WGS) entry which is preliminary data.</text>
</comment>
<accession>A0AAW2K684</accession>
<dbReference type="EMBL" id="JACGWJ010000030">
    <property type="protein sequence ID" value="KAL0301702.1"/>
    <property type="molecule type" value="Genomic_DNA"/>
</dbReference>
<name>A0AAW2K684_SESRA</name>
<reference evidence="1" key="2">
    <citation type="journal article" date="2024" name="Plant">
        <title>Genomic evolution and insights into agronomic trait innovations of Sesamum species.</title>
        <authorList>
            <person name="Miao H."/>
            <person name="Wang L."/>
            <person name="Qu L."/>
            <person name="Liu H."/>
            <person name="Sun Y."/>
            <person name="Le M."/>
            <person name="Wang Q."/>
            <person name="Wei S."/>
            <person name="Zheng Y."/>
            <person name="Lin W."/>
            <person name="Duan Y."/>
            <person name="Cao H."/>
            <person name="Xiong S."/>
            <person name="Wang X."/>
            <person name="Wei L."/>
            <person name="Li C."/>
            <person name="Ma Q."/>
            <person name="Ju M."/>
            <person name="Zhao R."/>
            <person name="Li G."/>
            <person name="Mu C."/>
            <person name="Tian Q."/>
            <person name="Mei H."/>
            <person name="Zhang T."/>
            <person name="Gao T."/>
            <person name="Zhang H."/>
        </authorList>
    </citation>
    <scope>NUCLEOTIDE SEQUENCE</scope>
    <source>
        <strain evidence="1">G02</strain>
    </source>
</reference>
<protein>
    <submittedName>
        <fullName evidence="1">Uncharacterized protein</fullName>
    </submittedName>
</protein>
<organism evidence="1">
    <name type="scientific">Sesamum radiatum</name>
    <name type="common">Black benniseed</name>
    <dbReference type="NCBI Taxonomy" id="300843"/>
    <lineage>
        <taxon>Eukaryota</taxon>
        <taxon>Viridiplantae</taxon>
        <taxon>Streptophyta</taxon>
        <taxon>Embryophyta</taxon>
        <taxon>Tracheophyta</taxon>
        <taxon>Spermatophyta</taxon>
        <taxon>Magnoliopsida</taxon>
        <taxon>eudicotyledons</taxon>
        <taxon>Gunneridae</taxon>
        <taxon>Pentapetalae</taxon>
        <taxon>asterids</taxon>
        <taxon>lamiids</taxon>
        <taxon>Lamiales</taxon>
        <taxon>Pedaliaceae</taxon>
        <taxon>Sesamum</taxon>
    </lineage>
</organism>
<proteinExistence type="predicted"/>
<evidence type="ECO:0000313" key="1">
    <source>
        <dbReference type="EMBL" id="KAL0301702.1"/>
    </source>
</evidence>
<gene>
    <name evidence="1" type="ORF">Sradi_6447000</name>
</gene>